<dbReference type="SUPFAM" id="SSF82649">
    <property type="entry name" value="SufE/NifU"/>
    <property type="match status" value="1"/>
</dbReference>
<name>A0A2T1A522_9ACTN</name>
<comment type="caution">
    <text evidence="3">The sequence shown here is derived from an EMBL/GenBank/DDBJ whole genome shotgun (WGS) entry which is preliminary data.</text>
</comment>
<comment type="similarity">
    <text evidence="1">Belongs to the SufE family.</text>
</comment>
<organism evidence="3 4">
    <name type="scientific">Antricoccus suffuscus</name>
    <dbReference type="NCBI Taxonomy" id="1629062"/>
    <lineage>
        <taxon>Bacteria</taxon>
        <taxon>Bacillati</taxon>
        <taxon>Actinomycetota</taxon>
        <taxon>Actinomycetes</taxon>
        <taxon>Geodermatophilales</taxon>
        <taxon>Antricoccaceae</taxon>
        <taxon>Antricoccus</taxon>
    </lineage>
</organism>
<sequence>MTEPMTADLPETLAGIAQDFHDLAVPDRLTLLLEFSKELPDLPSKYADHPELLEPVPECQSPIFLVTEVADTGPEAIVRLFFSAPPEAPTTRGFAGILSEGLDGMTAEELLDVPMDLPFRLALGEAVSPLRLNGMVGMLTRIKRQVTEKAGL</sequence>
<evidence type="ECO:0000259" key="2">
    <source>
        <dbReference type="Pfam" id="PF02657"/>
    </source>
</evidence>
<protein>
    <submittedName>
        <fullName evidence="3">Cysteine desulfuration protein SufE</fullName>
    </submittedName>
</protein>
<dbReference type="Pfam" id="PF02657">
    <property type="entry name" value="SufE"/>
    <property type="match status" value="1"/>
</dbReference>
<gene>
    <name evidence="3" type="ORF">CLV47_102377</name>
</gene>
<dbReference type="InterPro" id="IPR003808">
    <property type="entry name" value="Fe-S_metab-assoc_dom"/>
</dbReference>
<dbReference type="PANTHER" id="PTHR43597:SF5">
    <property type="entry name" value="SUFE-LIKE PROTEIN 2, CHLOROPLASTIC"/>
    <property type="match status" value="1"/>
</dbReference>
<dbReference type="PANTHER" id="PTHR43597">
    <property type="entry name" value="SULFUR ACCEPTOR PROTEIN CSDE"/>
    <property type="match status" value="1"/>
</dbReference>
<evidence type="ECO:0000313" key="4">
    <source>
        <dbReference type="Proteomes" id="UP000237752"/>
    </source>
</evidence>
<proteinExistence type="inferred from homology"/>
<dbReference type="AlphaFoldDB" id="A0A2T1A522"/>
<dbReference type="Gene3D" id="3.90.1010.10">
    <property type="match status" value="1"/>
</dbReference>
<dbReference type="EMBL" id="PVUE01000002">
    <property type="protein sequence ID" value="PRZ43686.1"/>
    <property type="molecule type" value="Genomic_DNA"/>
</dbReference>
<accession>A0A2T1A522</accession>
<keyword evidence="4" id="KW-1185">Reference proteome</keyword>
<dbReference type="Proteomes" id="UP000237752">
    <property type="component" value="Unassembled WGS sequence"/>
</dbReference>
<evidence type="ECO:0000313" key="3">
    <source>
        <dbReference type="EMBL" id="PRZ43686.1"/>
    </source>
</evidence>
<feature type="domain" description="Fe-S metabolism associated" evidence="2">
    <location>
        <begin position="20"/>
        <end position="145"/>
    </location>
</feature>
<dbReference type="RefSeq" id="WP_202862379.1">
    <property type="nucleotide sequence ID" value="NZ_PVUE01000002.1"/>
</dbReference>
<reference evidence="3 4" key="1">
    <citation type="submission" date="2018-03" db="EMBL/GenBank/DDBJ databases">
        <title>Genomic Encyclopedia of Archaeal and Bacterial Type Strains, Phase II (KMG-II): from individual species to whole genera.</title>
        <authorList>
            <person name="Goeker M."/>
        </authorList>
    </citation>
    <scope>NUCLEOTIDE SEQUENCE [LARGE SCALE GENOMIC DNA]</scope>
    <source>
        <strain evidence="3 4">DSM 100065</strain>
    </source>
</reference>
<evidence type="ECO:0000256" key="1">
    <source>
        <dbReference type="ARBA" id="ARBA00010282"/>
    </source>
</evidence>